<evidence type="ECO:0008006" key="5">
    <source>
        <dbReference type="Google" id="ProtNLM"/>
    </source>
</evidence>
<dbReference type="EMBL" id="CAJNNV010008199">
    <property type="protein sequence ID" value="CAE8595881.1"/>
    <property type="molecule type" value="Genomic_DNA"/>
</dbReference>
<evidence type="ECO:0000313" key="3">
    <source>
        <dbReference type="EMBL" id="CAE8595881.1"/>
    </source>
</evidence>
<feature type="chain" id="PRO_5032694723" description="PDZ domain-containing protein" evidence="2">
    <location>
        <begin position="25"/>
        <end position="801"/>
    </location>
</feature>
<reference evidence="3" key="1">
    <citation type="submission" date="2021-02" db="EMBL/GenBank/DDBJ databases">
        <authorList>
            <person name="Dougan E. K."/>
            <person name="Rhodes N."/>
            <person name="Thang M."/>
            <person name="Chan C."/>
        </authorList>
    </citation>
    <scope>NUCLEOTIDE SEQUENCE</scope>
</reference>
<accession>A0A813EA05</accession>
<proteinExistence type="predicted"/>
<dbReference type="SUPFAM" id="SSF50156">
    <property type="entry name" value="PDZ domain-like"/>
    <property type="match status" value="1"/>
</dbReference>
<gene>
    <name evidence="3" type="ORF">PGLA1383_LOCUS14367</name>
</gene>
<dbReference type="OMA" id="GITEYCC"/>
<name>A0A813EA05_POLGL</name>
<dbReference type="Proteomes" id="UP000654075">
    <property type="component" value="Unassembled WGS sequence"/>
</dbReference>
<feature type="region of interest" description="Disordered" evidence="1">
    <location>
        <begin position="680"/>
        <end position="709"/>
    </location>
</feature>
<keyword evidence="2" id="KW-0732">Signal</keyword>
<evidence type="ECO:0000256" key="2">
    <source>
        <dbReference type="SAM" id="SignalP"/>
    </source>
</evidence>
<dbReference type="AlphaFoldDB" id="A0A813EA05"/>
<evidence type="ECO:0000313" key="4">
    <source>
        <dbReference type="Proteomes" id="UP000654075"/>
    </source>
</evidence>
<dbReference type="InterPro" id="IPR036034">
    <property type="entry name" value="PDZ_sf"/>
</dbReference>
<feature type="compositionally biased region" description="Basic and acidic residues" evidence="1">
    <location>
        <begin position="635"/>
        <end position="645"/>
    </location>
</feature>
<comment type="caution">
    <text evidence="3">The sequence shown here is derived from an EMBL/GenBank/DDBJ whole genome shotgun (WGS) entry which is preliminary data.</text>
</comment>
<feature type="signal peptide" evidence="2">
    <location>
        <begin position="1"/>
        <end position="24"/>
    </location>
</feature>
<keyword evidence="4" id="KW-1185">Reference proteome</keyword>
<evidence type="ECO:0000256" key="1">
    <source>
        <dbReference type="SAM" id="MobiDB-lite"/>
    </source>
</evidence>
<feature type="compositionally biased region" description="Acidic residues" evidence="1">
    <location>
        <begin position="690"/>
        <end position="706"/>
    </location>
</feature>
<organism evidence="3 4">
    <name type="scientific">Polarella glacialis</name>
    <name type="common">Dinoflagellate</name>
    <dbReference type="NCBI Taxonomy" id="89957"/>
    <lineage>
        <taxon>Eukaryota</taxon>
        <taxon>Sar</taxon>
        <taxon>Alveolata</taxon>
        <taxon>Dinophyceae</taxon>
        <taxon>Suessiales</taxon>
        <taxon>Suessiaceae</taxon>
        <taxon>Polarella</taxon>
    </lineage>
</organism>
<sequence>MRLATCRIGLTAVLLCLLRLPALAQDAPVQVSTTIAPDRFSDEFKARWLEFFQPEEFLDKLVRCQQDAGMGCDIIGMGTQILEVSNLLKTDIDRCKANCTLNQATCERFWAVTVTDLVKRRDKCALTNSWPSSCLIFTRDLTSRVKNQSWELPVMCSIMLPESSIPVAYGNGTPPCSTLVMTTVANRASLTNDGCRFGTKEKCVTNLCNNYEQFFWRMRPRNLQNEFDTDVKDLFPQDFLLRGCEYMQNLTFNMEECQKRVDLGGFCDCLCPSLPTIQKLGFANCKMMVDGYFMFGRFGLEGMSVPKDCEPEVCRVMDEQRLSPTCAGLNVPNLQECKAIQISTVPPGGNPCPWKHHSGEDDVLVCLDGHRCSISEEGWACCASNHRGRGQCPANLPVMCTTLCSGITEYCCKKEGECTPRVCPVLMENYYELVVPITTTTTTVPPGASLEGADAKEQVRVPEGWWVWLLLFLPCFWGGIGILYCKYRIDKIAPESDAHVPTTMDYENDKFGRYNVVRMPARDSDPVMPRCGIVMPELPAVRPLGLELVELRVIRVYPWGAKHGWKVGDIIVDIAGTQVRDFAELWDRIQVERNRPPVRFTVERWSVIPTLEEEEAADKGLRSIAAAQAIADADKHDASKFDSKSRGSSKIGPDPATMSAEALRDIGTIRADDALRAEPGVPGAMHGWDNYEEDESSWDNSEEDYSETPSKTREAAARELAEVNYKSRFSAAFEVVVSPKASKKGKAAVDALKEGAKKVPMASQSNPVMFTKDAWGRSVVKVLDTKKNSGAIAGAGDVRPS</sequence>
<protein>
    <recommendedName>
        <fullName evidence="5">PDZ domain-containing protein</fullName>
    </recommendedName>
</protein>
<dbReference type="OrthoDB" id="409646at2759"/>
<feature type="region of interest" description="Disordered" evidence="1">
    <location>
        <begin position="635"/>
        <end position="657"/>
    </location>
</feature>